<evidence type="ECO:0000256" key="10">
    <source>
        <dbReference type="ARBA" id="ARBA00022989"/>
    </source>
</evidence>
<dbReference type="PANTHER" id="PTHR30558:SF12">
    <property type="entry name" value="BIOPOLYMER TRANSPORT PROTEIN EXBD"/>
    <property type="match status" value="1"/>
</dbReference>
<gene>
    <name evidence="14" type="ORF">EKH79_13025</name>
</gene>
<evidence type="ECO:0000256" key="7">
    <source>
        <dbReference type="ARBA" id="ARBA00022519"/>
    </source>
</evidence>
<evidence type="ECO:0000256" key="11">
    <source>
        <dbReference type="ARBA" id="ARBA00023136"/>
    </source>
</evidence>
<evidence type="ECO:0000256" key="9">
    <source>
        <dbReference type="ARBA" id="ARBA00022927"/>
    </source>
</evidence>
<dbReference type="InterPro" id="IPR003400">
    <property type="entry name" value="ExbD"/>
</dbReference>
<dbReference type="RefSeq" id="WP_126674247.1">
    <property type="nucleotide sequence ID" value="NZ_RYZR01000006.1"/>
</dbReference>
<dbReference type="AlphaFoldDB" id="A0A3S0PBK6"/>
<keyword evidence="11 13" id="KW-0472">Membrane</keyword>
<evidence type="ECO:0000256" key="3">
    <source>
        <dbReference type="ARBA" id="ARBA00005811"/>
    </source>
</evidence>
<evidence type="ECO:0000256" key="1">
    <source>
        <dbReference type="ARBA" id="ARBA00003540"/>
    </source>
</evidence>
<evidence type="ECO:0000256" key="13">
    <source>
        <dbReference type="SAM" id="Phobius"/>
    </source>
</evidence>
<keyword evidence="9 12" id="KW-0653">Protein transport</keyword>
<reference evidence="14 15" key="1">
    <citation type="submission" date="2018-12" db="EMBL/GenBank/DDBJ databases">
        <title>Dyella dinghuensis sp. nov. DHOA06 and Dyella choica sp. nov. 4M-K27, isolated from forest soil.</title>
        <authorList>
            <person name="Qiu L.-H."/>
            <person name="Gao Z.-H."/>
        </authorList>
    </citation>
    <scope>NUCLEOTIDE SEQUENCE [LARGE SCALE GENOMIC DNA]</scope>
    <source>
        <strain evidence="14 15">DHOA06</strain>
    </source>
</reference>
<dbReference type="Proteomes" id="UP000267077">
    <property type="component" value="Unassembled WGS sequence"/>
</dbReference>
<keyword evidence="7" id="KW-0997">Cell inner membrane</keyword>
<dbReference type="Pfam" id="PF02472">
    <property type="entry name" value="ExbD"/>
    <property type="match status" value="1"/>
</dbReference>
<evidence type="ECO:0000256" key="8">
    <source>
        <dbReference type="ARBA" id="ARBA00022692"/>
    </source>
</evidence>
<keyword evidence="6" id="KW-1003">Cell membrane</keyword>
<dbReference type="GO" id="GO:0005886">
    <property type="term" value="C:plasma membrane"/>
    <property type="evidence" value="ECO:0007669"/>
    <property type="project" value="UniProtKB-SubCell"/>
</dbReference>
<keyword evidence="15" id="KW-1185">Reference proteome</keyword>
<comment type="similarity">
    <text evidence="3 12">Belongs to the ExbD/TolR family.</text>
</comment>
<proteinExistence type="inferred from homology"/>
<comment type="subcellular location">
    <subcellularLocation>
        <location evidence="2">Cell inner membrane</location>
        <topology evidence="2">Single-pass type II membrane protein</topology>
    </subcellularLocation>
    <subcellularLocation>
        <location evidence="12">Cell membrane</location>
        <topology evidence="12">Single-pass type II membrane protein</topology>
    </subcellularLocation>
</comment>
<feature type="transmembrane region" description="Helical" evidence="13">
    <location>
        <begin position="20"/>
        <end position="38"/>
    </location>
</feature>
<dbReference type="GO" id="GO:0022857">
    <property type="term" value="F:transmembrane transporter activity"/>
    <property type="evidence" value="ECO:0007669"/>
    <property type="project" value="InterPro"/>
</dbReference>
<dbReference type="PANTHER" id="PTHR30558">
    <property type="entry name" value="EXBD MEMBRANE COMPONENT OF PMF-DRIVEN MACROMOLECULE IMPORT SYSTEM"/>
    <property type="match status" value="1"/>
</dbReference>
<comment type="function">
    <text evidence="1">Involved in the TonB-dependent energy-dependent transport of various receptor-bound substrates.</text>
</comment>
<accession>A0A3S0PBK6</accession>
<dbReference type="EMBL" id="RYZR01000006">
    <property type="protein sequence ID" value="RUL63311.1"/>
    <property type="molecule type" value="Genomic_DNA"/>
</dbReference>
<comment type="subunit">
    <text evidence="4">The accessory proteins ExbB and ExbD seem to form a complex with TonB.</text>
</comment>
<organism evidence="14 15">
    <name type="scientific">Dyella dinghuensis</name>
    <dbReference type="NCBI Taxonomy" id="1920169"/>
    <lineage>
        <taxon>Bacteria</taxon>
        <taxon>Pseudomonadati</taxon>
        <taxon>Pseudomonadota</taxon>
        <taxon>Gammaproteobacteria</taxon>
        <taxon>Lysobacterales</taxon>
        <taxon>Rhodanobacteraceae</taxon>
        <taxon>Dyella</taxon>
    </lineage>
</organism>
<name>A0A3S0PBK6_9GAMM</name>
<sequence>MAFSTGSGKGPMADINVTPLVDVMLVLLIIFMITAPIMTHKIKIDLPQPNPNVIPPTNPPDPIHLKIDQSGAYYWNDTPVDESALKEQIHVISLKSDAEQNELQIDAADAVPYQDVARVLADAKSYGLTKISFMDSSSQ</sequence>
<protein>
    <submittedName>
        <fullName evidence="14">Biopolymer transporter ExbD</fullName>
    </submittedName>
</protein>
<dbReference type="GO" id="GO:0015031">
    <property type="term" value="P:protein transport"/>
    <property type="evidence" value="ECO:0007669"/>
    <property type="project" value="UniProtKB-KW"/>
</dbReference>
<dbReference type="OrthoDB" id="9798629at2"/>
<dbReference type="Gene3D" id="3.30.420.270">
    <property type="match status" value="1"/>
</dbReference>
<evidence type="ECO:0000256" key="5">
    <source>
        <dbReference type="ARBA" id="ARBA00022448"/>
    </source>
</evidence>
<keyword evidence="8 12" id="KW-0812">Transmembrane</keyword>
<evidence type="ECO:0000256" key="2">
    <source>
        <dbReference type="ARBA" id="ARBA00004249"/>
    </source>
</evidence>
<evidence type="ECO:0000256" key="12">
    <source>
        <dbReference type="RuleBase" id="RU003879"/>
    </source>
</evidence>
<keyword evidence="5 12" id="KW-0813">Transport</keyword>
<evidence type="ECO:0000313" key="15">
    <source>
        <dbReference type="Proteomes" id="UP000267077"/>
    </source>
</evidence>
<evidence type="ECO:0000313" key="14">
    <source>
        <dbReference type="EMBL" id="RUL63311.1"/>
    </source>
</evidence>
<evidence type="ECO:0000256" key="6">
    <source>
        <dbReference type="ARBA" id="ARBA00022475"/>
    </source>
</evidence>
<comment type="caution">
    <text evidence="14">The sequence shown here is derived from an EMBL/GenBank/DDBJ whole genome shotgun (WGS) entry which is preliminary data.</text>
</comment>
<evidence type="ECO:0000256" key="4">
    <source>
        <dbReference type="ARBA" id="ARBA00011471"/>
    </source>
</evidence>
<keyword evidence="10 13" id="KW-1133">Transmembrane helix</keyword>